<evidence type="ECO:0000256" key="5">
    <source>
        <dbReference type="ARBA" id="ARBA00022833"/>
    </source>
</evidence>
<feature type="domain" description="DUF1907" evidence="8">
    <location>
        <begin position="21"/>
        <end position="52"/>
    </location>
</feature>
<keyword evidence="4" id="KW-0378">Hydrolase</keyword>
<name>A0A6J1QNP9_9HYME</name>
<evidence type="ECO:0000256" key="1">
    <source>
        <dbReference type="ARBA" id="ARBA00004123"/>
    </source>
</evidence>
<keyword evidence="7" id="KW-0472">Membrane</keyword>
<dbReference type="Proteomes" id="UP000504618">
    <property type="component" value="Unplaced"/>
</dbReference>
<feature type="transmembrane region" description="Helical" evidence="7">
    <location>
        <begin position="134"/>
        <end position="160"/>
    </location>
</feature>
<comment type="subcellular location">
    <subcellularLocation>
        <location evidence="1">Nucleus</location>
    </subcellularLocation>
</comment>
<reference evidence="10" key="1">
    <citation type="submission" date="2025-08" db="UniProtKB">
        <authorList>
            <consortium name="RefSeq"/>
        </authorList>
    </citation>
    <scope>IDENTIFICATION</scope>
    <source>
        <tissue evidence="10">Whole body</tissue>
    </source>
</reference>
<evidence type="ECO:0000256" key="4">
    <source>
        <dbReference type="ARBA" id="ARBA00022801"/>
    </source>
</evidence>
<keyword evidence="3" id="KW-0479">Metal-binding</keyword>
<dbReference type="RefSeq" id="XP_024882165.1">
    <property type="nucleotide sequence ID" value="XM_025026397.1"/>
</dbReference>
<dbReference type="GO" id="GO:0005634">
    <property type="term" value="C:nucleus"/>
    <property type="evidence" value="ECO:0007669"/>
    <property type="project" value="UniProtKB-SubCell"/>
</dbReference>
<evidence type="ECO:0000256" key="6">
    <source>
        <dbReference type="ARBA" id="ARBA00023242"/>
    </source>
</evidence>
<comment type="subunit">
    <text evidence="2">Monomer.</text>
</comment>
<dbReference type="Pfam" id="PF08925">
    <property type="entry name" value="DUF1907"/>
    <property type="match status" value="2"/>
</dbReference>
<feature type="domain" description="DUF1907" evidence="8">
    <location>
        <begin position="68"/>
        <end position="126"/>
    </location>
</feature>
<keyword evidence="9" id="KW-1185">Reference proteome</keyword>
<evidence type="ECO:0000256" key="7">
    <source>
        <dbReference type="SAM" id="Phobius"/>
    </source>
</evidence>
<keyword evidence="6" id="KW-0539">Nucleus</keyword>
<dbReference type="GO" id="GO:0016788">
    <property type="term" value="F:hydrolase activity, acting on ester bonds"/>
    <property type="evidence" value="ECO:0007669"/>
    <property type="project" value="TreeGrafter"/>
</dbReference>
<sequence>MSSISIDMFMFDKLKLATIVQNELSTDFEEATVEWVDCPDLTQHPFYLTAPGERFTVHLQYFPYTDMQYTFTGLCGDTAILDIGGVSNLFPCPKKEKIFKFENILQELNRTQYDNFIIGGGLFTTQPTLHLYEVYLHFLQAILNMISLPSLYFITVLTLFNFRRFKLRSNIHTASIKNL</sequence>
<dbReference type="GeneID" id="112461230"/>
<dbReference type="AlphaFoldDB" id="A0A6J1QNP9"/>
<keyword evidence="7" id="KW-0812">Transmembrane</keyword>
<dbReference type="InterPro" id="IPR015021">
    <property type="entry name" value="C11orf54_DUF1907"/>
</dbReference>
<evidence type="ECO:0000256" key="3">
    <source>
        <dbReference type="ARBA" id="ARBA00022723"/>
    </source>
</evidence>
<evidence type="ECO:0000259" key="8">
    <source>
        <dbReference type="Pfam" id="PF08925"/>
    </source>
</evidence>
<accession>A0A6J1QNP9</accession>
<keyword evidence="7" id="KW-1133">Transmembrane helix</keyword>
<evidence type="ECO:0000313" key="10">
    <source>
        <dbReference type="RefSeq" id="XP_024882165.1"/>
    </source>
</evidence>
<evidence type="ECO:0000313" key="9">
    <source>
        <dbReference type="Proteomes" id="UP000504618"/>
    </source>
</evidence>
<dbReference type="PANTHER" id="PTHR13204">
    <property type="entry name" value="PTD012 PROTEIN"/>
    <property type="match status" value="1"/>
</dbReference>
<dbReference type="OrthoDB" id="7441093at2759"/>
<gene>
    <name evidence="10" type="primary">LOC112461230</name>
</gene>
<keyword evidence="5" id="KW-0862">Zinc</keyword>
<protein>
    <submittedName>
        <fullName evidence="10">Uncharacterized protein LOC112461230 isoform X1</fullName>
    </submittedName>
</protein>
<proteinExistence type="predicted"/>
<organism evidence="9 10">
    <name type="scientific">Temnothorax curvispinosus</name>
    <dbReference type="NCBI Taxonomy" id="300111"/>
    <lineage>
        <taxon>Eukaryota</taxon>
        <taxon>Metazoa</taxon>
        <taxon>Ecdysozoa</taxon>
        <taxon>Arthropoda</taxon>
        <taxon>Hexapoda</taxon>
        <taxon>Insecta</taxon>
        <taxon>Pterygota</taxon>
        <taxon>Neoptera</taxon>
        <taxon>Endopterygota</taxon>
        <taxon>Hymenoptera</taxon>
        <taxon>Apocrita</taxon>
        <taxon>Aculeata</taxon>
        <taxon>Formicoidea</taxon>
        <taxon>Formicidae</taxon>
        <taxon>Myrmicinae</taxon>
        <taxon>Temnothorax</taxon>
    </lineage>
</organism>
<dbReference type="GO" id="GO:0008270">
    <property type="term" value="F:zinc ion binding"/>
    <property type="evidence" value="ECO:0007669"/>
    <property type="project" value="TreeGrafter"/>
</dbReference>
<evidence type="ECO:0000256" key="2">
    <source>
        <dbReference type="ARBA" id="ARBA00011245"/>
    </source>
</evidence>
<dbReference type="PANTHER" id="PTHR13204:SF1">
    <property type="entry name" value="ESTER HYDROLASE C11ORF54"/>
    <property type="match status" value="1"/>
</dbReference>
<dbReference type="SUPFAM" id="SSF117856">
    <property type="entry name" value="AF0104/ALDC/Ptd012-like"/>
    <property type="match status" value="1"/>
</dbReference>